<sequence length="86" mass="10154">METSRLFYMVETVLKILEAGFSIWASKERNKYRDELISLKQEYYDEYNKPFEERDDGKLDRILFRLRCLGDSFATSVGNENNAAKS</sequence>
<organism evidence="1 2">
    <name type="scientific">Candidatus Dojkabacteria bacterium</name>
    <dbReference type="NCBI Taxonomy" id="2099670"/>
    <lineage>
        <taxon>Bacteria</taxon>
        <taxon>Candidatus Dojkabacteria</taxon>
    </lineage>
</organism>
<evidence type="ECO:0000313" key="2">
    <source>
        <dbReference type="Proteomes" id="UP000321026"/>
    </source>
</evidence>
<dbReference type="Proteomes" id="UP000321026">
    <property type="component" value="Unassembled WGS sequence"/>
</dbReference>
<evidence type="ECO:0000313" key="1">
    <source>
        <dbReference type="EMBL" id="TXG77620.1"/>
    </source>
</evidence>
<proteinExistence type="predicted"/>
<name>A0A5C7J7U7_9BACT</name>
<reference evidence="1 2" key="1">
    <citation type="submission" date="2018-09" db="EMBL/GenBank/DDBJ databases">
        <title>Metagenome Assembled Genomes from an Advanced Water Purification Facility.</title>
        <authorList>
            <person name="Stamps B.W."/>
            <person name="Spear J.R."/>
        </authorList>
    </citation>
    <scope>NUCLEOTIDE SEQUENCE [LARGE SCALE GENOMIC DNA]</scope>
    <source>
        <strain evidence="1">Bin_63_2</strain>
    </source>
</reference>
<protein>
    <submittedName>
        <fullName evidence="1">Uncharacterized protein</fullName>
    </submittedName>
</protein>
<dbReference type="EMBL" id="SSDS01000041">
    <property type="protein sequence ID" value="TXG77620.1"/>
    <property type="molecule type" value="Genomic_DNA"/>
</dbReference>
<accession>A0A5C7J7U7</accession>
<gene>
    <name evidence="1" type="ORF">E6Q11_02505</name>
</gene>
<comment type="caution">
    <text evidence="1">The sequence shown here is derived from an EMBL/GenBank/DDBJ whole genome shotgun (WGS) entry which is preliminary data.</text>
</comment>
<dbReference type="AlphaFoldDB" id="A0A5C7J7U7"/>